<reference evidence="9" key="1">
    <citation type="journal article" date="2019" name="Int. J. Syst. Evol. Microbiol.">
        <title>The Global Catalogue of Microorganisms (GCM) 10K type strain sequencing project: providing services to taxonomists for standard genome sequencing and annotation.</title>
        <authorList>
            <consortium name="The Broad Institute Genomics Platform"/>
            <consortium name="The Broad Institute Genome Sequencing Center for Infectious Disease"/>
            <person name="Wu L."/>
            <person name="Ma J."/>
        </authorList>
    </citation>
    <scope>NUCLEOTIDE SEQUENCE [LARGE SCALE GENOMIC DNA]</scope>
    <source>
        <strain evidence="9">CCM 7435</strain>
    </source>
</reference>
<comment type="subcellular location">
    <subcellularLocation>
        <location evidence="1">Cell envelope</location>
    </subcellularLocation>
</comment>
<feature type="domain" description="Fe/B12 periplasmic-binding" evidence="7">
    <location>
        <begin position="44"/>
        <end position="307"/>
    </location>
</feature>
<dbReference type="InterPro" id="IPR006311">
    <property type="entry name" value="TAT_signal"/>
</dbReference>
<dbReference type="PANTHER" id="PTHR30532">
    <property type="entry name" value="IRON III DICITRATE-BINDING PERIPLASMIC PROTEIN"/>
    <property type="match status" value="1"/>
</dbReference>
<accession>A0ABW4YXZ6</accession>
<evidence type="ECO:0000313" key="8">
    <source>
        <dbReference type="EMBL" id="MFD2141200.1"/>
    </source>
</evidence>
<dbReference type="EMBL" id="JBHUHD010000001">
    <property type="protein sequence ID" value="MFD2141200.1"/>
    <property type="molecule type" value="Genomic_DNA"/>
</dbReference>
<dbReference type="PANTHER" id="PTHR30532:SF1">
    <property type="entry name" value="IRON(3+)-HYDROXAMATE-BINDING PROTEIN FHUD"/>
    <property type="match status" value="1"/>
</dbReference>
<keyword evidence="9" id="KW-1185">Reference proteome</keyword>
<evidence type="ECO:0000313" key="9">
    <source>
        <dbReference type="Proteomes" id="UP001597299"/>
    </source>
</evidence>
<sequence>MSGSPLLSRRAALLGGLASLPLAPLATGPLAGAAAGGAPARLPRVVSMDFGLAETLIEIGVPPLALPNPGIWGDWVVEPALPPGLVNLGADLEPNLELLAALKPDLIVTTPYLAGVRPLLEACAPTHEISVYAPPVGHPYDRSVAGTRQLAAAVGRVAEGEALIARAEATLQAAGRAFAASGAKGRPVLIVQFLDTRHVRVYGPGGLFGDVIERTGLVNGWAQPGNYWGFSTMGIEALVGASASRLVYLEPIAPDTLDRLAASPLWNSLPFVRAGRVDRMPAALMFGMLPSAMRFARELARVLAGETAHG</sequence>
<keyword evidence="4" id="KW-0406">Ion transport</keyword>
<dbReference type="Proteomes" id="UP001597299">
    <property type="component" value="Unassembled WGS sequence"/>
</dbReference>
<gene>
    <name evidence="8" type="ORF">ACFSNC_12355</name>
</gene>
<keyword evidence="3" id="KW-0813">Transport</keyword>
<evidence type="ECO:0000256" key="4">
    <source>
        <dbReference type="ARBA" id="ARBA00022496"/>
    </source>
</evidence>
<proteinExistence type="inferred from homology"/>
<dbReference type="InterPro" id="IPR051313">
    <property type="entry name" value="Bact_iron-sidero_bind"/>
</dbReference>
<evidence type="ECO:0000256" key="2">
    <source>
        <dbReference type="ARBA" id="ARBA00008814"/>
    </source>
</evidence>
<feature type="chain" id="PRO_5046322798" evidence="6">
    <location>
        <begin position="27"/>
        <end position="310"/>
    </location>
</feature>
<dbReference type="PROSITE" id="PS51318">
    <property type="entry name" value="TAT"/>
    <property type="match status" value="1"/>
</dbReference>
<dbReference type="PROSITE" id="PS50983">
    <property type="entry name" value="FE_B12_PBP"/>
    <property type="match status" value="1"/>
</dbReference>
<evidence type="ECO:0000259" key="7">
    <source>
        <dbReference type="PROSITE" id="PS50983"/>
    </source>
</evidence>
<dbReference type="SUPFAM" id="SSF53807">
    <property type="entry name" value="Helical backbone' metal receptor"/>
    <property type="match status" value="1"/>
</dbReference>
<dbReference type="InterPro" id="IPR002491">
    <property type="entry name" value="ABC_transptr_periplasmic_BD"/>
</dbReference>
<comment type="caution">
    <text evidence="8">The sequence shown here is derived from an EMBL/GenBank/DDBJ whole genome shotgun (WGS) entry which is preliminary data.</text>
</comment>
<name>A0ABW4YXZ6_9HYPH</name>
<protein>
    <submittedName>
        <fullName evidence="8">Iron-siderophore ABC transporter substrate-binding protein</fullName>
    </submittedName>
</protein>
<evidence type="ECO:0000256" key="3">
    <source>
        <dbReference type="ARBA" id="ARBA00022448"/>
    </source>
</evidence>
<dbReference type="Pfam" id="PF01497">
    <property type="entry name" value="Peripla_BP_2"/>
    <property type="match status" value="1"/>
</dbReference>
<dbReference type="RefSeq" id="WP_343207632.1">
    <property type="nucleotide sequence ID" value="NZ_JAHBGB010000002.1"/>
</dbReference>
<evidence type="ECO:0000256" key="5">
    <source>
        <dbReference type="ARBA" id="ARBA00022729"/>
    </source>
</evidence>
<dbReference type="PRINTS" id="PR01715">
    <property type="entry name" value="FERRIBNDNGPP"/>
</dbReference>
<keyword evidence="4" id="KW-0408">Iron</keyword>
<keyword evidence="5 6" id="KW-0732">Signal</keyword>
<keyword evidence="4" id="KW-0410">Iron transport</keyword>
<evidence type="ECO:0000256" key="6">
    <source>
        <dbReference type="SAM" id="SignalP"/>
    </source>
</evidence>
<dbReference type="Gene3D" id="3.40.50.1980">
    <property type="entry name" value="Nitrogenase molybdenum iron protein domain"/>
    <property type="match status" value="2"/>
</dbReference>
<feature type="signal peptide" evidence="6">
    <location>
        <begin position="1"/>
        <end position="26"/>
    </location>
</feature>
<evidence type="ECO:0000256" key="1">
    <source>
        <dbReference type="ARBA" id="ARBA00004196"/>
    </source>
</evidence>
<dbReference type="CDD" id="cd01146">
    <property type="entry name" value="FhuD"/>
    <property type="match status" value="1"/>
</dbReference>
<comment type="similarity">
    <text evidence="2">Belongs to the bacterial solute-binding protein 8 family.</text>
</comment>
<organism evidence="8 9">
    <name type="scientific">Ancylobacter oerskovii</name>
    <dbReference type="NCBI Taxonomy" id="459519"/>
    <lineage>
        <taxon>Bacteria</taxon>
        <taxon>Pseudomonadati</taxon>
        <taxon>Pseudomonadota</taxon>
        <taxon>Alphaproteobacteria</taxon>
        <taxon>Hyphomicrobiales</taxon>
        <taxon>Xanthobacteraceae</taxon>
        <taxon>Ancylobacter</taxon>
    </lineage>
</organism>